<organism evidence="2 3">
    <name type="scientific">Micromonospora zhanjiangensis</name>
    <dbReference type="NCBI Taxonomy" id="1522057"/>
    <lineage>
        <taxon>Bacteria</taxon>
        <taxon>Bacillati</taxon>
        <taxon>Actinomycetota</taxon>
        <taxon>Actinomycetes</taxon>
        <taxon>Micromonosporales</taxon>
        <taxon>Micromonosporaceae</taxon>
        <taxon>Micromonospora</taxon>
    </lineage>
</organism>
<dbReference type="Pfam" id="PF01865">
    <property type="entry name" value="PhoU_div"/>
    <property type="match status" value="1"/>
</dbReference>
<dbReference type="Gene3D" id="1.20.58.220">
    <property type="entry name" value="Phosphate transport system protein phou homolog 2, domain 2"/>
    <property type="match status" value="1"/>
</dbReference>
<dbReference type="InterPro" id="IPR018445">
    <property type="entry name" value="Put_Phosphate_transp_reg"/>
</dbReference>
<evidence type="ECO:0000313" key="2">
    <source>
        <dbReference type="EMBL" id="MFC4108519.1"/>
    </source>
</evidence>
<dbReference type="Proteomes" id="UP001595868">
    <property type="component" value="Unassembled WGS sequence"/>
</dbReference>
<sequence length="213" mass="23015">MMVPARLGDLLRDLSGRTDRVLADLIVDQLTAASDGVRLAAALARGEVDPTDARGRIAEIEHEGDTGRVALVGRLRRSVSSPIDREDLFRLSRSVDDVLDTVRDFIREVDLFAVDNRSAYEPVLTALAAGLDELAVAVRMLPGTPRQAAEHALRAKKQGLRTRYQYAVSDLLAQPLTADVVKATLLLGRLDTAGVHLATAADALADGVVKRFQ</sequence>
<accession>A0ABV8KR25</accession>
<proteinExistence type="inferred from homology"/>
<dbReference type="RefSeq" id="WP_377548896.1">
    <property type="nucleotide sequence ID" value="NZ_JBHSBN010000016.1"/>
</dbReference>
<evidence type="ECO:0000313" key="3">
    <source>
        <dbReference type="Proteomes" id="UP001595868"/>
    </source>
</evidence>
<dbReference type="InterPro" id="IPR038078">
    <property type="entry name" value="PhoU-like_sf"/>
</dbReference>
<protein>
    <submittedName>
        <fullName evidence="2">DUF47 domain-containing protein</fullName>
    </submittedName>
</protein>
<dbReference type="EMBL" id="JBHSBN010000016">
    <property type="protein sequence ID" value="MFC4108519.1"/>
    <property type="molecule type" value="Genomic_DNA"/>
</dbReference>
<name>A0ABV8KR25_9ACTN</name>
<comment type="caution">
    <text evidence="2">The sequence shown here is derived from an EMBL/GenBank/DDBJ whole genome shotgun (WGS) entry which is preliminary data.</text>
</comment>
<reference evidence="3" key="1">
    <citation type="journal article" date="2019" name="Int. J. Syst. Evol. Microbiol.">
        <title>The Global Catalogue of Microorganisms (GCM) 10K type strain sequencing project: providing services to taxonomists for standard genome sequencing and annotation.</title>
        <authorList>
            <consortium name="The Broad Institute Genomics Platform"/>
            <consortium name="The Broad Institute Genome Sequencing Center for Infectious Disease"/>
            <person name="Wu L."/>
            <person name="Ma J."/>
        </authorList>
    </citation>
    <scope>NUCLEOTIDE SEQUENCE [LARGE SCALE GENOMIC DNA]</scope>
    <source>
        <strain evidence="3">2902at01</strain>
    </source>
</reference>
<comment type="similarity">
    <text evidence="1">Belongs to the UPF0111 family.</text>
</comment>
<evidence type="ECO:0000256" key="1">
    <source>
        <dbReference type="ARBA" id="ARBA00008591"/>
    </source>
</evidence>
<gene>
    <name evidence="2" type="ORF">ACFOX0_21610</name>
</gene>
<keyword evidence="3" id="KW-1185">Reference proteome</keyword>